<keyword evidence="3 6" id="KW-0812">Transmembrane</keyword>
<reference evidence="8" key="1">
    <citation type="submission" date="2019-02" db="EMBL/GenBank/DDBJ databases">
        <authorList>
            <person name="Gruber-Vodicka R. H."/>
            <person name="Seah K. B. B."/>
        </authorList>
    </citation>
    <scope>NUCLEOTIDE SEQUENCE</scope>
    <source>
        <strain evidence="9">BECK_BZ198</strain>
        <strain evidence="8">BECK_BZ199</strain>
    </source>
</reference>
<dbReference type="GO" id="GO:0005886">
    <property type="term" value="C:plasma membrane"/>
    <property type="evidence" value="ECO:0007669"/>
    <property type="project" value="UniProtKB-SubCell"/>
</dbReference>
<evidence type="ECO:0000256" key="2">
    <source>
        <dbReference type="ARBA" id="ARBA00022475"/>
    </source>
</evidence>
<feature type="transmembrane region" description="Helical" evidence="6">
    <location>
        <begin position="353"/>
        <end position="376"/>
    </location>
</feature>
<dbReference type="EMBL" id="CAADFQ010000002">
    <property type="protein sequence ID" value="VFK27214.1"/>
    <property type="molecule type" value="Genomic_DNA"/>
</dbReference>
<dbReference type="Gene3D" id="1.20.1640.10">
    <property type="entry name" value="Multidrug efflux transporter AcrB transmembrane domain"/>
    <property type="match status" value="2"/>
</dbReference>
<gene>
    <name evidence="9" type="ORF">BECKMB1821H_GA0114242_101532</name>
    <name evidence="8" type="ORF">BECKMB1821I_GA0114274_100283</name>
</gene>
<dbReference type="PANTHER" id="PTHR33406">
    <property type="entry name" value="MEMBRANE PROTEIN MJ1562-RELATED"/>
    <property type="match status" value="1"/>
</dbReference>
<dbReference type="EMBL" id="CAADGH010000015">
    <property type="protein sequence ID" value="VFK75095.1"/>
    <property type="molecule type" value="Genomic_DNA"/>
</dbReference>
<dbReference type="InterPro" id="IPR004869">
    <property type="entry name" value="MMPL_dom"/>
</dbReference>
<proteinExistence type="predicted"/>
<dbReference type="SUPFAM" id="SSF82866">
    <property type="entry name" value="Multidrug efflux transporter AcrB transmembrane domain"/>
    <property type="match status" value="2"/>
</dbReference>
<evidence type="ECO:0000259" key="7">
    <source>
        <dbReference type="PROSITE" id="PS50156"/>
    </source>
</evidence>
<dbReference type="PROSITE" id="PS50156">
    <property type="entry name" value="SSD"/>
    <property type="match status" value="2"/>
</dbReference>
<evidence type="ECO:0000256" key="6">
    <source>
        <dbReference type="SAM" id="Phobius"/>
    </source>
</evidence>
<dbReference type="InterPro" id="IPR000731">
    <property type="entry name" value="SSD"/>
</dbReference>
<feature type="transmembrane region" description="Helical" evidence="6">
    <location>
        <begin position="15"/>
        <end position="34"/>
    </location>
</feature>
<dbReference type="AlphaFoldDB" id="A0A450XD81"/>
<feature type="transmembrane region" description="Helical" evidence="6">
    <location>
        <begin position="631"/>
        <end position="651"/>
    </location>
</feature>
<dbReference type="Pfam" id="PF03176">
    <property type="entry name" value="MMPL"/>
    <property type="match status" value="2"/>
</dbReference>
<keyword evidence="4 6" id="KW-1133">Transmembrane helix</keyword>
<dbReference type="PANTHER" id="PTHR33406:SF12">
    <property type="entry name" value="BLR2997 PROTEIN"/>
    <property type="match status" value="1"/>
</dbReference>
<feature type="transmembrane region" description="Helical" evidence="6">
    <location>
        <begin position="232"/>
        <end position="258"/>
    </location>
</feature>
<feature type="domain" description="SSD" evidence="7">
    <location>
        <begin position="246"/>
        <end position="375"/>
    </location>
</feature>
<keyword evidence="5 6" id="KW-0472">Membrane</keyword>
<evidence type="ECO:0000256" key="1">
    <source>
        <dbReference type="ARBA" id="ARBA00004651"/>
    </source>
</evidence>
<protein>
    <recommendedName>
        <fullName evidence="7">SSD domain-containing protein</fullName>
    </recommendedName>
</protein>
<evidence type="ECO:0000256" key="5">
    <source>
        <dbReference type="ARBA" id="ARBA00023136"/>
    </source>
</evidence>
<evidence type="ECO:0000313" key="9">
    <source>
        <dbReference type="EMBL" id="VFK75095.1"/>
    </source>
</evidence>
<feature type="transmembrane region" description="Helical" evidence="6">
    <location>
        <begin position="733"/>
        <end position="755"/>
    </location>
</feature>
<evidence type="ECO:0000256" key="3">
    <source>
        <dbReference type="ARBA" id="ARBA00022692"/>
    </source>
</evidence>
<feature type="transmembrane region" description="Helical" evidence="6">
    <location>
        <begin position="278"/>
        <end position="299"/>
    </location>
</feature>
<feature type="domain" description="SSD" evidence="7">
    <location>
        <begin position="629"/>
        <end position="757"/>
    </location>
</feature>
<organism evidence="8">
    <name type="scientific">Candidatus Kentrum sp. MB</name>
    <dbReference type="NCBI Taxonomy" id="2138164"/>
    <lineage>
        <taxon>Bacteria</taxon>
        <taxon>Pseudomonadati</taxon>
        <taxon>Pseudomonadota</taxon>
        <taxon>Gammaproteobacteria</taxon>
        <taxon>Candidatus Kentrum</taxon>
    </lineage>
</organism>
<dbReference type="InterPro" id="IPR050545">
    <property type="entry name" value="Mycobact_MmpL"/>
</dbReference>
<name>A0A450XD81_9GAMM</name>
<evidence type="ECO:0000313" key="8">
    <source>
        <dbReference type="EMBL" id="VFK27214.1"/>
    </source>
</evidence>
<keyword evidence="2" id="KW-1003">Cell membrane</keyword>
<feature type="transmembrane region" description="Helical" evidence="6">
    <location>
        <begin position="699"/>
        <end position="727"/>
    </location>
</feature>
<comment type="subcellular location">
    <subcellularLocation>
        <location evidence="1">Cell membrane</location>
        <topology evidence="1">Multi-pass membrane protein</topology>
    </subcellularLocation>
</comment>
<evidence type="ECO:0000256" key="4">
    <source>
        <dbReference type="ARBA" id="ARBA00022989"/>
    </source>
</evidence>
<sequence length="761" mass="84533">MENLERTLSTWIVRYRWWFLILMPLLILVLAKGLDLRFNGDYRVFFKKDNPQLQAFNRLEDTYTQTKNVIFLLVPEEGHVFRRETLVTVERLTELAWQIPYSLRVDSLSNFQHTEAEGDNIIIRNLVQDAPGLSDAQIARIRDIALAEPLLVGKSIPKDGAATIVNVTVQLPGIDETGEVTEVATAARALADEIRAHSHLSVHLSGMVMMNASFSEAALGDMDFLIRVSAGAMLVVLVFFLGSFGAFGTLLVIAMSALAGMGVGGYLGLPFTPPSASAPLIIMTMAIADSVHILATFYQELDSGAGAKCRREAMQESLRINLQPLFLTTLTTIIGFLSLNFSDVPPFGDLGNFVSVGVAISFLLSITFLPALMILLPARLPRFQFEIHMMTHLGNWVVRHRRRLLWSTASLMVLLTAFVPRNELNDVYVHYLDESFAFRQDTDLLDKYLGGLYYIDYSLDSGKTDGIHDPVFLHKIEVFANWLRQQPEVNHVNIITDTFKRLNRIMHENDPNQYRLPERRDLAAQYLLLYEMSLPYGLDLNNLINVNKSATRVTVGIQVLSTREVLALEERIHQWLSDHEPALVTEGSSPAIMFSHIGEQNIRSMLGAMTLALVLISLLLIGALQSLRIGLASMLPNLIPAGMAFGIWGILVGEVGLALSVVTSMTLGIVVDDTVHFLSKYLRARREQGMPSESAVRHAFSHVGMALVITSVVLISGFAILSLSAFYPNSGMGLMTAMILTLALLADFLFLPPLLMKIDKH</sequence>
<feature type="transmembrane region" description="Helical" evidence="6">
    <location>
        <begin position="320"/>
        <end position="341"/>
    </location>
</feature>
<feature type="transmembrane region" description="Helical" evidence="6">
    <location>
        <begin position="605"/>
        <end position="624"/>
    </location>
</feature>
<accession>A0A450XD81</accession>